<accession>A0A916YQW0</accession>
<feature type="signal peptide" evidence="1">
    <location>
        <begin position="1"/>
        <end position="25"/>
    </location>
</feature>
<dbReference type="Pfam" id="PF07833">
    <property type="entry name" value="Cu_amine_oxidN1"/>
    <property type="match status" value="1"/>
</dbReference>
<reference evidence="3" key="1">
    <citation type="journal article" date="2014" name="Int. J. Syst. Evol. Microbiol.">
        <title>Complete genome sequence of Corynebacterium casei LMG S-19264T (=DSM 44701T), isolated from a smear-ripened cheese.</title>
        <authorList>
            <consortium name="US DOE Joint Genome Institute (JGI-PGF)"/>
            <person name="Walter F."/>
            <person name="Albersmeier A."/>
            <person name="Kalinowski J."/>
            <person name="Ruckert C."/>
        </authorList>
    </citation>
    <scope>NUCLEOTIDE SEQUENCE</scope>
    <source>
        <strain evidence="3">CGMCC 1.15178</strain>
    </source>
</reference>
<keyword evidence="4" id="KW-1185">Reference proteome</keyword>
<protein>
    <recommendedName>
        <fullName evidence="2">Copper amine oxidase-like N-terminal domain-containing protein</fullName>
    </recommendedName>
</protein>
<dbReference type="InterPro" id="IPR012854">
    <property type="entry name" value="Cu_amine_oxidase-like_N"/>
</dbReference>
<reference evidence="3" key="2">
    <citation type="submission" date="2020-09" db="EMBL/GenBank/DDBJ databases">
        <authorList>
            <person name="Sun Q."/>
            <person name="Zhou Y."/>
        </authorList>
    </citation>
    <scope>NUCLEOTIDE SEQUENCE</scope>
    <source>
        <strain evidence="3">CGMCC 1.15178</strain>
    </source>
</reference>
<evidence type="ECO:0000259" key="2">
    <source>
        <dbReference type="Pfam" id="PF07833"/>
    </source>
</evidence>
<dbReference type="Gene3D" id="3.30.457.10">
    <property type="entry name" value="Copper amine oxidase-like, N-terminal domain"/>
    <property type="match status" value="1"/>
</dbReference>
<feature type="domain" description="Copper amine oxidase-like N-terminal" evidence="2">
    <location>
        <begin position="33"/>
        <end position="140"/>
    </location>
</feature>
<name>A0A916YQW0_9BACL</name>
<comment type="caution">
    <text evidence="3">The sequence shown here is derived from an EMBL/GenBank/DDBJ whole genome shotgun (WGS) entry which is preliminary data.</text>
</comment>
<evidence type="ECO:0000313" key="3">
    <source>
        <dbReference type="EMBL" id="GGD55735.1"/>
    </source>
</evidence>
<feature type="chain" id="PRO_5037850222" description="Copper amine oxidase-like N-terminal domain-containing protein" evidence="1">
    <location>
        <begin position="26"/>
        <end position="887"/>
    </location>
</feature>
<dbReference type="RefSeq" id="WP_188990004.1">
    <property type="nucleotide sequence ID" value="NZ_BMHP01000001.1"/>
</dbReference>
<sequence>MRKLMITLAAGILMFSVLFQTQAQAAAPTTTVYVNGVKLATDQAPKIVGSRILLPLRAIFEVLDSTVDWNAKAKTVTATRDDTTIVLKLGSKTATINNETVTLDVAAQLINGRTMIPVRFVSEAMGAEVDWNAGSKSVYIKTSGIVSPPSNVYAQVVGKKGNGSDLEISFSKSNTESAIDHYRILVVKASNSSSFGLATALSVNSRNYTTAVPYSENQTITLSAQARDVNGDLLQVNQAYAVYVLAIGKANGQNALSQASSTVMISGNAAAPAVTNVKANDVNDYGDGRDLQVSFTKASDETKINHYRVLVVKSVNAGNFSLAKAVAAASSNYTAVNKSGSNFIQTLSSGARDTDGAAIASGVSYRVYVLSVSNDNNTGNYTLSGGSADVVLTKNSNIEAASSVVAFDVSDYNDGRDMRVIFNKAANESKISQYRIFVVKTAFADSFSLSTANALPSTLFTAVNKTGNNITQSLPSGAKDTTGDKIVNGASYKVFVLSVGTNDYKGINSLSAPSPVVMLTNSASLTAVTDVKAADISDYKDARDMFVSFNKAYDETNISHYRVLVVKTANANNFTLNKANEVSSSNYTQVNKTNNTLSLILASGTRDVNGDTIRNGVSYRVFVLSVGGGSFNGSNALSSPSPAVTLEDNTSIGAATSVTATDVNDHADGRDLLVTFNKASDERNISHYRVLVVKTANASNFTLLSAASVTSSNYTTVNKTGSNLRLNLDAGARDVDGAKIQNGVSYRVFILTVGAGTNNGNNALSAPSADITLNTSIASVANLSAKIADNGKIEVNFDKPQNQTGIAYYAVMIVPSDSAFDLKAANNAAYFIQVNGGTGTTTNDSDKDVNGAAITSGSSYKVYVLSVAASGNPASNALSGPSGIVTP</sequence>
<dbReference type="AlphaFoldDB" id="A0A916YQW0"/>
<evidence type="ECO:0000313" key="4">
    <source>
        <dbReference type="Proteomes" id="UP000612456"/>
    </source>
</evidence>
<evidence type="ECO:0000256" key="1">
    <source>
        <dbReference type="SAM" id="SignalP"/>
    </source>
</evidence>
<dbReference type="EMBL" id="BMHP01000001">
    <property type="protein sequence ID" value="GGD55735.1"/>
    <property type="molecule type" value="Genomic_DNA"/>
</dbReference>
<dbReference type="SUPFAM" id="SSF55383">
    <property type="entry name" value="Copper amine oxidase, domain N"/>
    <property type="match status" value="1"/>
</dbReference>
<keyword evidence="1" id="KW-0732">Signal</keyword>
<proteinExistence type="predicted"/>
<dbReference type="InterPro" id="IPR036582">
    <property type="entry name" value="Mao_N_sf"/>
</dbReference>
<organism evidence="3 4">
    <name type="scientific">Paenibacillus nasutitermitis</name>
    <dbReference type="NCBI Taxonomy" id="1652958"/>
    <lineage>
        <taxon>Bacteria</taxon>
        <taxon>Bacillati</taxon>
        <taxon>Bacillota</taxon>
        <taxon>Bacilli</taxon>
        <taxon>Bacillales</taxon>
        <taxon>Paenibacillaceae</taxon>
        <taxon>Paenibacillus</taxon>
    </lineage>
</organism>
<dbReference type="Proteomes" id="UP000612456">
    <property type="component" value="Unassembled WGS sequence"/>
</dbReference>
<gene>
    <name evidence="3" type="ORF">GCM10010911_11800</name>
</gene>